<dbReference type="EMBL" id="CM055113">
    <property type="protein sequence ID" value="KAJ7515748.1"/>
    <property type="molecule type" value="Genomic_DNA"/>
</dbReference>
<proteinExistence type="predicted"/>
<evidence type="ECO:0000313" key="1">
    <source>
        <dbReference type="EMBL" id="KAJ7515748.1"/>
    </source>
</evidence>
<gene>
    <name evidence="1" type="ORF">O6H91_22G026000</name>
</gene>
<sequence>MPVVFRALIIYASAHGKSTFRVSTSTRRRINNNAPTISIARHSAAARAGGGRVLGGRFGTIVSMDAATATDVVEVLVKAAIEDPNRLGDCPFSQRVLLTLEEKGIPYDAKLVDLNNKPAWFLEANPEGKVPVIKDDGKWVADSDVITALLEEKYPEPTLVTSPDNASIGSKIFPSFVKFLKSKDPSDGSEQALLSELKALDEHLQKNGPYVDGDRVSAVDLSLAPKLYHLEVALQHYKGWTVPSDFVALQAYTKALFNRESFLKTKSSADDVIRGWAKHVT</sequence>
<dbReference type="Proteomes" id="UP001162992">
    <property type="component" value="Chromosome 22"/>
</dbReference>
<comment type="caution">
    <text evidence="1">The sequence shown here is derived from an EMBL/GenBank/DDBJ whole genome shotgun (WGS) entry which is preliminary data.</text>
</comment>
<evidence type="ECO:0000313" key="2">
    <source>
        <dbReference type="Proteomes" id="UP001162992"/>
    </source>
</evidence>
<protein>
    <submittedName>
        <fullName evidence="1">Uncharacterized protein</fullName>
    </submittedName>
</protein>
<accession>A0ACC2ADU6</accession>
<name>A0ACC2ADU6_DIPCM</name>
<organism evidence="1 2">
    <name type="scientific">Diphasiastrum complanatum</name>
    <name type="common">Issler's clubmoss</name>
    <name type="synonym">Lycopodium complanatum</name>
    <dbReference type="NCBI Taxonomy" id="34168"/>
    <lineage>
        <taxon>Eukaryota</taxon>
        <taxon>Viridiplantae</taxon>
        <taxon>Streptophyta</taxon>
        <taxon>Embryophyta</taxon>
        <taxon>Tracheophyta</taxon>
        <taxon>Lycopodiopsida</taxon>
        <taxon>Lycopodiales</taxon>
        <taxon>Lycopodiaceae</taxon>
        <taxon>Lycopodioideae</taxon>
        <taxon>Diphasiastrum</taxon>
    </lineage>
</organism>
<keyword evidence="2" id="KW-1185">Reference proteome</keyword>
<reference evidence="2" key="1">
    <citation type="journal article" date="2024" name="Proc. Natl. Acad. Sci. U.S.A.">
        <title>Extraordinary preservation of gene collinearity over three hundred million years revealed in homosporous lycophytes.</title>
        <authorList>
            <person name="Li C."/>
            <person name="Wickell D."/>
            <person name="Kuo L.Y."/>
            <person name="Chen X."/>
            <person name="Nie B."/>
            <person name="Liao X."/>
            <person name="Peng D."/>
            <person name="Ji J."/>
            <person name="Jenkins J."/>
            <person name="Williams M."/>
            <person name="Shu S."/>
            <person name="Plott C."/>
            <person name="Barry K."/>
            <person name="Rajasekar S."/>
            <person name="Grimwood J."/>
            <person name="Han X."/>
            <person name="Sun S."/>
            <person name="Hou Z."/>
            <person name="He W."/>
            <person name="Dai G."/>
            <person name="Sun C."/>
            <person name="Schmutz J."/>
            <person name="Leebens-Mack J.H."/>
            <person name="Li F.W."/>
            <person name="Wang L."/>
        </authorList>
    </citation>
    <scope>NUCLEOTIDE SEQUENCE [LARGE SCALE GENOMIC DNA]</scope>
    <source>
        <strain evidence="2">cv. PW_Plant_1</strain>
    </source>
</reference>